<dbReference type="Proteomes" id="UP000683360">
    <property type="component" value="Unassembled WGS sequence"/>
</dbReference>
<name>A0A8S3QEW1_MYTED</name>
<evidence type="ECO:0000313" key="2">
    <source>
        <dbReference type="EMBL" id="CAG2193972.1"/>
    </source>
</evidence>
<keyword evidence="3" id="KW-1185">Reference proteome</keyword>
<organism evidence="2 3">
    <name type="scientific">Mytilus edulis</name>
    <name type="common">Blue mussel</name>
    <dbReference type="NCBI Taxonomy" id="6550"/>
    <lineage>
        <taxon>Eukaryota</taxon>
        <taxon>Metazoa</taxon>
        <taxon>Spiralia</taxon>
        <taxon>Lophotrochozoa</taxon>
        <taxon>Mollusca</taxon>
        <taxon>Bivalvia</taxon>
        <taxon>Autobranchia</taxon>
        <taxon>Pteriomorphia</taxon>
        <taxon>Mytilida</taxon>
        <taxon>Mytiloidea</taxon>
        <taxon>Mytilidae</taxon>
        <taxon>Mytilinae</taxon>
        <taxon>Mytilus</taxon>
    </lineage>
</organism>
<dbReference type="OrthoDB" id="432281at2759"/>
<proteinExistence type="predicted"/>
<sequence>MDSHNLKKHWEQFNSLSNIAEKRTLRDPVEYMKVREIEQLEEEKKNFVKDEELKEKRKLEAEQIAKEDEERRQADAERALKESSSTKLPPVIEANEPAEDMSKVTEETSEQKTDETEKKEEEEEKKEEEPESKEEDKEETEEKEGDQEDIVSG</sequence>
<reference evidence="2" key="1">
    <citation type="submission" date="2021-03" db="EMBL/GenBank/DDBJ databases">
        <authorList>
            <person name="Bekaert M."/>
        </authorList>
    </citation>
    <scope>NUCLEOTIDE SEQUENCE</scope>
</reference>
<evidence type="ECO:0000256" key="1">
    <source>
        <dbReference type="SAM" id="MobiDB-lite"/>
    </source>
</evidence>
<dbReference type="AlphaFoldDB" id="A0A8S3QEW1"/>
<evidence type="ECO:0000313" key="3">
    <source>
        <dbReference type="Proteomes" id="UP000683360"/>
    </source>
</evidence>
<gene>
    <name evidence="2" type="ORF">MEDL_8949</name>
</gene>
<feature type="region of interest" description="Disordered" evidence="1">
    <location>
        <begin position="62"/>
        <end position="153"/>
    </location>
</feature>
<dbReference type="EMBL" id="CAJPWZ010000467">
    <property type="protein sequence ID" value="CAG2193972.1"/>
    <property type="molecule type" value="Genomic_DNA"/>
</dbReference>
<accession>A0A8S3QEW1</accession>
<protein>
    <submittedName>
        <fullName evidence="2">Uncharacterized protein</fullName>
    </submittedName>
</protein>
<feature type="compositionally biased region" description="Basic and acidic residues" evidence="1">
    <location>
        <begin position="100"/>
        <end position="119"/>
    </location>
</feature>
<feature type="compositionally biased region" description="Basic and acidic residues" evidence="1">
    <location>
        <begin position="62"/>
        <end position="81"/>
    </location>
</feature>
<comment type="caution">
    <text evidence="2">The sequence shown here is derived from an EMBL/GenBank/DDBJ whole genome shotgun (WGS) entry which is preliminary data.</text>
</comment>
<feature type="compositionally biased region" description="Acidic residues" evidence="1">
    <location>
        <begin position="120"/>
        <end position="153"/>
    </location>
</feature>